<dbReference type="Proteomes" id="UP000008141">
    <property type="component" value="Unassembled WGS sequence"/>
</dbReference>
<dbReference type="Pfam" id="PF22099">
    <property type="entry name" value="MRS2-like"/>
    <property type="match status" value="1"/>
</dbReference>
<dbReference type="RefSeq" id="XP_005844031.1">
    <property type="nucleotide sequence ID" value="XM_005843969.1"/>
</dbReference>
<comment type="similarity">
    <text evidence="1">Belongs to the CorA metal ion transporter (MIT) (TC 1.A.35.5) family.</text>
</comment>
<evidence type="ECO:0000256" key="2">
    <source>
        <dbReference type="SAM" id="MobiDB-lite"/>
    </source>
</evidence>
<sequence length="234" mass="24562">MQACPASLGAASGLPSSLRWGAERGPAQRAGFPGQGPLPRRRRRQASDLACRTVEHHGGRAAGGLHGVEPGAAEADVFGANGAAAAAGHGHAGPPPPAAAARPSLPTETFKQLRHAVLTSLDIADNAEHTVDYEDGSAEVQEDILLESCPSAKEVGKSVFETLRIDQAGKTRRVYVRRRDLIRAHGLQPRDLRRVDPSLSPTKVSPSVTIKEECVLLNIGGVRAVVTEDKSCAA</sequence>
<dbReference type="EMBL" id="GL433859">
    <property type="protein sequence ID" value="EFN51929.1"/>
    <property type="molecule type" value="Genomic_DNA"/>
</dbReference>
<gene>
    <name evidence="3" type="ORF">CHLNCDRAFT_139580</name>
</gene>
<dbReference type="AlphaFoldDB" id="E1ZQG5"/>
<accession>E1ZQG5</accession>
<keyword evidence="4" id="KW-1185">Reference proteome</keyword>
<dbReference type="InParanoid" id="E1ZQG5"/>
<organism evidence="4">
    <name type="scientific">Chlorella variabilis</name>
    <name type="common">Green alga</name>
    <dbReference type="NCBI Taxonomy" id="554065"/>
    <lineage>
        <taxon>Eukaryota</taxon>
        <taxon>Viridiplantae</taxon>
        <taxon>Chlorophyta</taxon>
        <taxon>core chlorophytes</taxon>
        <taxon>Trebouxiophyceae</taxon>
        <taxon>Chlorellales</taxon>
        <taxon>Chlorellaceae</taxon>
        <taxon>Chlorella clade</taxon>
        <taxon>Chlorella</taxon>
    </lineage>
</organism>
<reference evidence="3 4" key="1">
    <citation type="journal article" date="2010" name="Plant Cell">
        <title>The Chlorella variabilis NC64A genome reveals adaptation to photosymbiosis, coevolution with viruses, and cryptic sex.</title>
        <authorList>
            <person name="Blanc G."/>
            <person name="Duncan G."/>
            <person name="Agarkova I."/>
            <person name="Borodovsky M."/>
            <person name="Gurnon J."/>
            <person name="Kuo A."/>
            <person name="Lindquist E."/>
            <person name="Lucas S."/>
            <person name="Pangilinan J."/>
            <person name="Polle J."/>
            <person name="Salamov A."/>
            <person name="Terry A."/>
            <person name="Yamada T."/>
            <person name="Dunigan D.D."/>
            <person name="Grigoriev I.V."/>
            <person name="Claverie J.M."/>
            <person name="Van Etten J.L."/>
        </authorList>
    </citation>
    <scope>NUCLEOTIDE SEQUENCE [LARGE SCALE GENOMIC DNA]</scope>
    <source>
        <strain evidence="3 4">NC64A</strain>
    </source>
</reference>
<dbReference type="KEGG" id="cvr:CHLNCDRAFT_139580"/>
<name>E1ZQG5_CHLVA</name>
<dbReference type="GeneID" id="17351366"/>
<dbReference type="eggNOG" id="KOG2662">
    <property type="taxonomic scope" value="Eukaryota"/>
</dbReference>
<dbReference type="OrthoDB" id="10251508at2759"/>
<dbReference type="Gene3D" id="2.40.128.330">
    <property type="match status" value="1"/>
</dbReference>
<dbReference type="STRING" id="554065.E1ZQG5"/>
<protein>
    <submittedName>
        <fullName evidence="3">Uncharacterized protein</fullName>
    </submittedName>
</protein>
<dbReference type="InterPro" id="IPR039204">
    <property type="entry name" value="MRS2-like"/>
</dbReference>
<evidence type="ECO:0000313" key="3">
    <source>
        <dbReference type="EMBL" id="EFN51929.1"/>
    </source>
</evidence>
<evidence type="ECO:0000256" key="1">
    <source>
        <dbReference type="ARBA" id="ARBA00007535"/>
    </source>
</evidence>
<dbReference type="GO" id="GO:0015095">
    <property type="term" value="F:magnesium ion transmembrane transporter activity"/>
    <property type="evidence" value="ECO:0007669"/>
    <property type="project" value="UniProtKB-ARBA"/>
</dbReference>
<feature type="compositionally biased region" description="Low complexity" evidence="2">
    <location>
        <begin position="1"/>
        <end position="18"/>
    </location>
</feature>
<feature type="region of interest" description="Disordered" evidence="2">
    <location>
        <begin position="1"/>
        <end position="47"/>
    </location>
</feature>
<proteinExistence type="inferred from homology"/>
<evidence type="ECO:0000313" key="4">
    <source>
        <dbReference type="Proteomes" id="UP000008141"/>
    </source>
</evidence>